<dbReference type="Proteomes" id="UP000185911">
    <property type="component" value="Unassembled WGS sequence"/>
</dbReference>
<evidence type="ECO:0000313" key="3">
    <source>
        <dbReference type="Proteomes" id="UP000185911"/>
    </source>
</evidence>
<feature type="domain" description="DUF5610" evidence="1">
    <location>
        <begin position="2"/>
        <end position="47"/>
    </location>
</feature>
<gene>
    <name evidence="2" type="ORF">BLL52_1855</name>
</gene>
<dbReference type="EMBL" id="MSYM01000011">
    <property type="protein sequence ID" value="OLP07104.1"/>
    <property type="molecule type" value="Genomic_DNA"/>
</dbReference>
<comment type="caution">
    <text evidence="2">The sequence shown here is derived from an EMBL/GenBank/DDBJ whole genome shotgun (WGS) entry which is preliminary data.</text>
</comment>
<dbReference type="Pfam" id="PF18433">
    <property type="entry name" value="DUF5610"/>
    <property type="match status" value="1"/>
</dbReference>
<organism evidence="2 3">
    <name type="scientific">Rhodoferax antarcticus ANT.BR</name>
    <dbReference type="NCBI Taxonomy" id="1111071"/>
    <lineage>
        <taxon>Bacteria</taxon>
        <taxon>Pseudomonadati</taxon>
        <taxon>Pseudomonadota</taxon>
        <taxon>Betaproteobacteria</taxon>
        <taxon>Burkholderiales</taxon>
        <taxon>Comamonadaceae</taxon>
        <taxon>Rhodoferax</taxon>
    </lineage>
</organism>
<proteinExistence type="predicted"/>
<evidence type="ECO:0000259" key="1">
    <source>
        <dbReference type="Pfam" id="PF18433"/>
    </source>
</evidence>
<dbReference type="AlphaFoldDB" id="A0A1Q8YGB6"/>
<dbReference type="STRING" id="81479.RA876_03640"/>
<keyword evidence="3" id="KW-1185">Reference proteome</keyword>
<dbReference type="Gene3D" id="1.10.132.90">
    <property type="match status" value="1"/>
</dbReference>
<sequence length="70" mass="7408">MIRGGFERGFGEARDILSGLGVLGADSPIEQGINQTFALVMKGYDDFLAAKLNPQPAANTPLQDTSAAQR</sequence>
<protein>
    <recommendedName>
        <fullName evidence="1">DUF5610 domain-containing protein</fullName>
    </recommendedName>
</protein>
<accession>A0A1Q8YGB6</accession>
<reference evidence="2 3" key="1">
    <citation type="submission" date="2017-01" db="EMBL/GenBank/DDBJ databases">
        <title>Genome sequence of Rhodoferax antarcticus ANT.BR, a psychrophilic purple nonsulfur bacterium from an Antarctic microbial mat.</title>
        <authorList>
            <person name="Baker J."/>
            <person name="Riester C."/>
            <person name="Skinner B."/>
            <person name="Newell A."/>
            <person name="Swingley W."/>
            <person name="Madigan M."/>
            <person name="Jung D."/>
            <person name="Asao M."/>
            <person name="Chen M."/>
            <person name="Loughlin P."/>
            <person name="Pan H."/>
            <person name="Lin S."/>
            <person name="Li N."/>
            <person name="Shaw J."/>
            <person name="Prado M."/>
            <person name="Sherman C."/>
            <person name="Li X."/>
            <person name="Tang J."/>
            <person name="Blankenship R."/>
            <person name="Zhao T."/>
            <person name="Touchman J."/>
            <person name="Sattley M."/>
        </authorList>
    </citation>
    <scope>NUCLEOTIDE SEQUENCE [LARGE SCALE GENOMIC DNA]</scope>
    <source>
        <strain evidence="2 3">ANT.BR</strain>
    </source>
</reference>
<dbReference type="InterPro" id="IPR041651">
    <property type="entry name" value="DUF5610"/>
</dbReference>
<evidence type="ECO:0000313" key="2">
    <source>
        <dbReference type="EMBL" id="OLP07104.1"/>
    </source>
</evidence>
<name>A0A1Q8YGB6_9BURK</name>